<feature type="domain" description="Amino acid transporter transmembrane" evidence="8">
    <location>
        <begin position="190"/>
        <end position="357"/>
    </location>
</feature>
<keyword evidence="4" id="KW-0029">Amino-acid transport</keyword>
<evidence type="ECO:0000313" key="9">
    <source>
        <dbReference type="EMBL" id="KAH0930563.1"/>
    </source>
</evidence>
<organism evidence="9 10">
    <name type="scientific">Brassica napus</name>
    <name type="common">Rape</name>
    <dbReference type="NCBI Taxonomy" id="3708"/>
    <lineage>
        <taxon>Eukaryota</taxon>
        <taxon>Viridiplantae</taxon>
        <taxon>Streptophyta</taxon>
        <taxon>Embryophyta</taxon>
        <taxon>Tracheophyta</taxon>
        <taxon>Spermatophyta</taxon>
        <taxon>Magnoliopsida</taxon>
        <taxon>eudicotyledons</taxon>
        <taxon>Gunneridae</taxon>
        <taxon>Pentapetalae</taxon>
        <taxon>rosids</taxon>
        <taxon>malvids</taxon>
        <taxon>Brassicales</taxon>
        <taxon>Brassicaceae</taxon>
        <taxon>Brassiceae</taxon>
        <taxon>Brassica</taxon>
    </lineage>
</organism>
<evidence type="ECO:0000256" key="6">
    <source>
        <dbReference type="ARBA" id="ARBA00023136"/>
    </source>
</evidence>
<feature type="transmembrane region" description="Helical" evidence="7">
    <location>
        <begin position="360"/>
        <end position="376"/>
    </location>
</feature>
<feature type="transmembrane region" description="Helical" evidence="7">
    <location>
        <begin position="309"/>
        <end position="328"/>
    </location>
</feature>
<dbReference type="Pfam" id="PF01490">
    <property type="entry name" value="Aa_trans"/>
    <property type="match status" value="2"/>
</dbReference>
<dbReference type="EMBL" id="JAGKQM010000004">
    <property type="protein sequence ID" value="KAH0930563.1"/>
    <property type="molecule type" value="Genomic_DNA"/>
</dbReference>
<feature type="transmembrane region" description="Helical" evidence="7">
    <location>
        <begin position="502"/>
        <end position="524"/>
    </location>
</feature>
<feature type="transmembrane region" description="Helical" evidence="7">
    <location>
        <begin position="464"/>
        <end position="481"/>
    </location>
</feature>
<keyword evidence="6 7" id="KW-0472">Membrane</keyword>
<feature type="transmembrane region" description="Helical" evidence="7">
    <location>
        <begin position="396"/>
        <end position="416"/>
    </location>
</feature>
<evidence type="ECO:0000256" key="5">
    <source>
        <dbReference type="ARBA" id="ARBA00022989"/>
    </source>
</evidence>
<evidence type="ECO:0000259" key="8">
    <source>
        <dbReference type="Pfam" id="PF01490"/>
    </source>
</evidence>
<sequence>MNPEAFFWWAIKGPCLPHVLAGFLTLNRLSYFLVADETMDRLFPNPPREEILRPTYVIFDAEDFSIPDPLLLKKNNVTAIKEEGYRVLIELHLRSDGYSRLFTGDFVWLNKSATLWSQANNNNLGNSLLTTEEGGGGEEERQRLLAAETQEEPFVVRTMNATEAMNRKVNVRGDDVDIEIPDTAHQISSDSWFQVAFVLTTGINSAYVLGYSGTVMVPLGWVGGVVGLLLATAISLYANTLVAKLHEFGGKRHIRYRDLAGFIYGRKAHHLTWGLQYVNLFMINCGFIILAGSALKAVYVLFRDDHTIKLPHCIAIAGLICAVFAIGIPHLSALGVWLAVSTILSLIYIVVAIVLSVRDAGVLPMYAVTFIGYWAYGSSTSTYLLNSVNGPLWVKALANISAILQSVISLHIFASPTYEYMDTRFGIKGHPLALKNLVFRIMARGGYIAVSTLISALLPFLGDFMSLTGAVSTFPLTFILANHMYYKAKNNKLSPLQKLWHWLNVVFFSLMSVAAAIAALRLIALDSRNFHVFADL</sequence>
<feature type="transmembrane region" description="Helical" evidence="7">
    <location>
        <begin position="192"/>
        <end position="212"/>
    </location>
</feature>
<keyword evidence="10" id="KW-1185">Reference proteome</keyword>
<proteinExistence type="predicted"/>
<gene>
    <name evidence="9" type="ORF">HID58_016290</name>
</gene>
<comment type="subcellular location">
    <subcellularLocation>
        <location evidence="1">Membrane</location>
    </subcellularLocation>
</comment>
<dbReference type="PANTHER" id="PTHR48017">
    <property type="entry name" value="OS05G0424000 PROTEIN-RELATED"/>
    <property type="match status" value="1"/>
</dbReference>
<protein>
    <recommendedName>
        <fullName evidence="8">Amino acid transporter transmembrane domain-containing protein</fullName>
    </recommendedName>
</protein>
<reference evidence="9 10" key="1">
    <citation type="submission" date="2021-05" db="EMBL/GenBank/DDBJ databases">
        <title>Genome Assembly of Synthetic Allotetraploid Brassica napus Reveals Homoeologous Exchanges between Subgenomes.</title>
        <authorList>
            <person name="Davis J.T."/>
        </authorList>
    </citation>
    <scope>NUCLEOTIDE SEQUENCE [LARGE SCALE GENOMIC DNA]</scope>
    <source>
        <strain evidence="10">cv. Da-Ae</strain>
        <tissue evidence="9">Seedling</tissue>
    </source>
</reference>
<feature type="transmembrane region" description="Helical" evidence="7">
    <location>
        <begin position="334"/>
        <end position="355"/>
    </location>
</feature>
<evidence type="ECO:0000313" key="10">
    <source>
        <dbReference type="Proteomes" id="UP000824890"/>
    </source>
</evidence>
<comment type="caution">
    <text evidence="9">The sequence shown here is derived from an EMBL/GenBank/DDBJ whole genome shotgun (WGS) entry which is preliminary data.</text>
</comment>
<feature type="transmembrane region" description="Helical" evidence="7">
    <location>
        <begin position="281"/>
        <end position="302"/>
    </location>
</feature>
<evidence type="ECO:0000256" key="2">
    <source>
        <dbReference type="ARBA" id="ARBA00022448"/>
    </source>
</evidence>
<name>A0ABQ8DPA2_BRANA</name>
<feature type="domain" description="Amino acid transporter transmembrane" evidence="8">
    <location>
        <begin position="362"/>
        <end position="520"/>
    </location>
</feature>
<evidence type="ECO:0000256" key="1">
    <source>
        <dbReference type="ARBA" id="ARBA00004370"/>
    </source>
</evidence>
<evidence type="ECO:0000256" key="7">
    <source>
        <dbReference type="SAM" id="Phobius"/>
    </source>
</evidence>
<feature type="transmembrane region" description="Helical" evidence="7">
    <location>
        <begin position="219"/>
        <end position="238"/>
    </location>
</feature>
<evidence type="ECO:0000256" key="4">
    <source>
        <dbReference type="ARBA" id="ARBA00022970"/>
    </source>
</evidence>
<dbReference type="Proteomes" id="UP000824890">
    <property type="component" value="Unassembled WGS sequence"/>
</dbReference>
<feature type="transmembrane region" description="Helical" evidence="7">
    <location>
        <begin position="437"/>
        <end position="458"/>
    </location>
</feature>
<keyword evidence="5 7" id="KW-1133">Transmembrane helix</keyword>
<evidence type="ECO:0000256" key="3">
    <source>
        <dbReference type="ARBA" id="ARBA00022692"/>
    </source>
</evidence>
<dbReference type="InterPro" id="IPR013057">
    <property type="entry name" value="AA_transpt_TM"/>
</dbReference>
<accession>A0ABQ8DPA2</accession>
<keyword evidence="3 7" id="KW-0812">Transmembrane</keyword>
<keyword evidence="2" id="KW-0813">Transport</keyword>